<feature type="domain" description="Tf2-1-like SH3-like" evidence="1">
    <location>
        <begin position="158"/>
        <end position="194"/>
    </location>
</feature>
<keyword evidence="3" id="KW-1185">Reference proteome</keyword>
<dbReference type="AlphaFoldDB" id="A0AAF0TA47"/>
<dbReference type="EMBL" id="CP133613">
    <property type="protein sequence ID" value="WMV13537.1"/>
    <property type="molecule type" value="Genomic_DNA"/>
</dbReference>
<evidence type="ECO:0000313" key="3">
    <source>
        <dbReference type="Proteomes" id="UP001234989"/>
    </source>
</evidence>
<gene>
    <name evidence="2" type="ORF">MTR67_006922</name>
</gene>
<evidence type="ECO:0000259" key="1">
    <source>
        <dbReference type="Pfam" id="PF24626"/>
    </source>
</evidence>
<dbReference type="InterPro" id="IPR056924">
    <property type="entry name" value="SH3_Tf2-1"/>
</dbReference>
<dbReference type="PANTHER" id="PTHR46148:SF60">
    <property type="entry name" value="CHROMO DOMAIN-CONTAINING PROTEIN"/>
    <property type="match status" value="1"/>
</dbReference>
<dbReference type="Pfam" id="PF24626">
    <property type="entry name" value="SH3_Tf2-1"/>
    <property type="match status" value="1"/>
</dbReference>
<organism evidence="2 3">
    <name type="scientific">Solanum verrucosum</name>
    <dbReference type="NCBI Taxonomy" id="315347"/>
    <lineage>
        <taxon>Eukaryota</taxon>
        <taxon>Viridiplantae</taxon>
        <taxon>Streptophyta</taxon>
        <taxon>Embryophyta</taxon>
        <taxon>Tracheophyta</taxon>
        <taxon>Spermatophyta</taxon>
        <taxon>Magnoliopsida</taxon>
        <taxon>eudicotyledons</taxon>
        <taxon>Gunneridae</taxon>
        <taxon>Pentapetalae</taxon>
        <taxon>asterids</taxon>
        <taxon>lamiids</taxon>
        <taxon>Solanales</taxon>
        <taxon>Solanaceae</taxon>
        <taxon>Solanoideae</taxon>
        <taxon>Solaneae</taxon>
        <taxon>Solanum</taxon>
    </lineage>
</organism>
<protein>
    <recommendedName>
        <fullName evidence="1">Tf2-1-like SH3-like domain-containing protein</fullName>
    </recommendedName>
</protein>
<dbReference type="PANTHER" id="PTHR46148">
    <property type="entry name" value="CHROMO DOMAIN-CONTAINING PROTEIN"/>
    <property type="match status" value="1"/>
</dbReference>
<proteinExistence type="predicted"/>
<evidence type="ECO:0000313" key="2">
    <source>
        <dbReference type="EMBL" id="WMV13537.1"/>
    </source>
</evidence>
<dbReference type="Proteomes" id="UP001234989">
    <property type="component" value="Chromosome 2"/>
</dbReference>
<sequence length="334" mass="38139">MSVEAFSQGEDGVLRYQGRLCFPNVDGFREQILEKAYSSRYSINSGATKMYVTYGKSIGGMGVKRTSRNLWPNVLIVNKLRLSTYSAATRLNMGNSGPDDQVLSFHSRQGEVTLLGSKLVHEVIEKIRVIRERLRTTQSWQKSYADVRRGDLELYIHDWIYLKISPMKGVMRFGKKGKLSPRFVGPYEILRLVEKKFIWDPSTIVPLEGLEIKENLAYEEVHVDILDRKVKSSLPEAAPNWLLNTSHFTAREPLDGSWEWPWAVLGGVKRERKWLRHCLKAHERDQGLWHAPQLVETPREGALGLWAKGTCCLALASSPRMGPRLVEPQEAHLK</sequence>
<reference evidence="2" key="1">
    <citation type="submission" date="2023-08" db="EMBL/GenBank/DDBJ databases">
        <title>A de novo genome assembly of Solanum verrucosum Schlechtendal, a Mexican diploid species geographically isolated from the other diploid A-genome species in potato relatives.</title>
        <authorList>
            <person name="Hosaka K."/>
        </authorList>
    </citation>
    <scope>NUCLEOTIDE SEQUENCE</scope>
    <source>
        <tissue evidence="2">Young leaves</tissue>
    </source>
</reference>
<name>A0AAF0TA47_SOLVR</name>
<accession>A0AAF0TA47</accession>